<feature type="transmembrane region" description="Helical" evidence="1">
    <location>
        <begin position="207"/>
        <end position="232"/>
    </location>
</feature>
<evidence type="ECO:0000256" key="1">
    <source>
        <dbReference type="SAM" id="Phobius"/>
    </source>
</evidence>
<accession>A0A840PFZ3</accession>
<dbReference type="Proteomes" id="UP000578449">
    <property type="component" value="Unassembled WGS sequence"/>
</dbReference>
<gene>
    <name evidence="2" type="ORF">HNP84_006512</name>
</gene>
<dbReference type="RefSeq" id="WP_185053633.1">
    <property type="nucleotide sequence ID" value="NZ_BAABIX010000008.1"/>
</dbReference>
<feature type="transmembrane region" description="Helical" evidence="1">
    <location>
        <begin position="21"/>
        <end position="38"/>
    </location>
</feature>
<evidence type="ECO:0000313" key="2">
    <source>
        <dbReference type="EMBL" id="MBB5136761.1"/>
    </source>
</evidence>
<organism evidence="2 3">
    <name type="scientific">Thermocatellispora tengchongensis</name>
    <dbReference type="NCBI Taxonomy" id="1073253"/>
    <lineage>
        <taxon>Bacteria</taxon>
        <taxon>Bacillati</taxon>
        <taxon>Actinomycetota</taxon>
        <taxon>Actinomycetes</taxon>
        <taxon>Streptosporangiales</taxon>
        <taxon>Streptosporangiaceae</taxon>
        <taxon>Thermocatellispora</taxon>
    </lineage>
</organism>
<keyword evidence="1" id="KW-1133">Transmembrane helix</keyword>
<evidence type="ECO:0000313" key="3">
    <source>
        <dbReference type="Proteomes" id="UP000578449"/>
    </source>
</evidence>
<proteinExistence type="predicted"/>
<keyword evidence="3" id="KW-1185">Reference proteome</keyword>
<reference evidence="2 3" key="1">
    <citation type="submission" date="2020-08" db="EMBL/GenBank/DDBJ databases">
        <title>Genomic Encyclopedia of Type Strains, Phase IV (KMG-IV): sequencing the most valuable type-strain genomes for metagenomic binning, comparative biology and taxonomic classification.</title>
        <authorList>
            <person name="Goeker M."/>
        </authorList>
    </citation>
    <scope>NUCLEOTIDE SEQUENCE [LARGE SCALE GENOMIC DNA]</scope>
    <source>
        <strain evidence="2 3">DSM 45615</strain>
    </source>
</reference>
<dbReference type="EMBL" id="JACHGN010000015">
    <property type="protein sequence ID" value="MBB5136761.1"/>
    <property type="molecule type" value="Genomic_DNA"/>
</dbReference>
<dbReference type="AlphaFoldDB" id="A0A840PFZ3"/>
<protein>
    <submittedName>
        <fullName evidence="2">Uncharacterized protein</fullName>
    </submittedName>
</protein>
<feature type="transmembrane region" description="Helical" evidence="1">
    <location>
        <begin position="58"/>
        <end position="81"/>
    </location>
</feature>
<sequence length="304" mass="34231">MLDKFWEGFAGKLADQWSARLFSPAFGFWAGGFAIWLWSRPGDWRKALAEVERGFQGWSVAALVIVVMGALAVLLVSATTADRLTLPALRLLEGYWPWWAARPLTRLLRRRLETAKRRAGILATSAGSDGDLRELARLETLLGRHPGPDDLLPTRLGNLLRLAEARPRERYGLDAVVCWPYLWLVLDDGTRTEILDARMALNRAARLWLWSALFAVWTIWTWWALLIALAMAAAVYRFAVLSTAETYGSLVNAAFALNRHRLYEGLRWPPPDSPETESKLGQDLTIYLHRGIAPDGMTFSTPSE</sequence>
<name>A0A840PFZ3_9ACTN</name>
<keyword evidence="1" id="KW-0812">Transmembrane</keyword>
<keyword evidence="1" id="KW-0472">Membrane</keyword>
<comment type="caution">
    <text evidence="2">The sequence shown here is derived from an EMBL/GenBank/DDBJ whole genome shotgun (WGS) entry which is preliminary data.</text>
</comment>